<evidence type="ECO:0000313" key="2">
    <source>
        <dbReference type="Proteomes" id="UP000295274"/>
    </source>
</evidence>
<dbReference type="PANTHER" id="PTHR33221:SF13">
    <property type="entry name" value="TRANSCRIPTIONAL REGULATOR-RELATED"/>
    <property type="match status" value="1"/>
</dbReference>
<dbReference type="Pfam" id="PF02082">
    <property type="entry name" value="Rrf2"/>
    <property type="match status" value="1"/>
</dbReference>
<organism evidence="1 2">
    <name type="scientific">Maribacter caenipelagi</name>
    <dbReference type="NCBI Taxonomy" id="1447781"/>
    <lineage>
        <taxon>Bacteria</taxon>
        <taxon>Pseudomonadati</taxon>
        <taxon>Bacteroidota</taxon>
        <taxon>Flavobacteriia</taxon>
        <taxon>Flavobacteriales</taxon>
        <taxon>Flavobacteriaceae</taxon>
        <taxon>Maribacter</taxon>
    </lineage>
</organism>
<dbReference type="OrthoDB" id="9808360at2"/>
<name>A0A4V3E1D5_9FLAO</name>
<comment type="caution">
    <text evidence="1">The sequence shown here is derived from an EMBL/GenBank/DDBJ whole genome shotgun (WGS) entry which is preliminary data.</text>
</comment>
<dbReference type="SUPFAM" id="SSF46785">
    <property type="entry name" value="Winged helix' DNA-binding domain"/>
    <property type="match status" value="1"/>
</dbReference>
<dbReference type="AlphaFoldDB" id="A0A4V3E1D5"/>
<dbReference type="GO" id="GO:0003700">
    <property type="term" value="F:DNA-binding transcription factor activity"/>
    <property type="evidence" value="ECO:0007669"/>
    <property type="project" value="TreeGrafter"/>
</dbReference>
<accession>A0A4V3E1D5</accession>
<dbReference type="Gene3D" id="1.10.10.10">
    <property type="entry name" value="Winged helix-like DNA-binding domain superfamily/Winged helix DNA-binding domain"/>
    <property type="match status" value="1"/>
</dbReference>
<sequence length="143" mass="15880">MISNSAKYALIAVLFLGANSSEEHKILAKDLSDNTGVPKAYLSKLMQELTKKNLISSVRGPKGGFYLTDDEKNQFIIDIVTAIDGEQRIKKCILTLHKCDASHPCPLHNLVSDSKDDCLKKFEETKIKDLIEDIILGKSFLSV</sequence>
<dbReference type="RefSeq" id="WP_133674247.1">
    <property type="nucleotide sequence ID" value="NZ_SNZW01000017.1"/>
</dbReference>
<proteinExistence type="predicted"/>
<gene>
    <name evidence="1" type="ORF">DFQ03_3286</name>
</gene>
<dbReference type="InterPro" id="IPR036390">
    <property type="entry name" value="WH_DNA-bd_sf"/>
</dbReference>
<protein>
    <submittedName>
        <fullName evidence="1">BadM/Rrf2 family transcriptional regulator</fullName>
    </submittedName>
</protein>
<dbReference type="InterPro" id="IPR036388">
    <property type="entry name" value="WH-like_DNA-bd_sf"/>
</dbReference>
<keyword evidence="2" id="KW-1185">Reference proteome</keyword>
<dbReference type="InterPro" id="IPR000944">
    <property type="entry name" value="Tscrpt_reg_Rrf2"/>
</dbReference>
<dbReference type="NCBIfam" id="TIGR00738">
    <property type="entry name" value="rrf2_super"/>
    <property type="match status" value="1"/>
</dbReference>
<dbReference type="Proteomes" id="UP000295274">
    <property type="component" value="Unassembled WGS sequence"/>
</dbReference>
<reference evidence="1 2" key="1">
    <citation type="submission" date="2019-03" db="EMBL/GenBank/DDBJ databases">
        <title>Genomic Encyclopedia of Type Strains, Phase III (KMG-III): the genomes of soil and plant-associated and newly described type strains.</title>
        <authorList>
            <person name="Whitman W."/>
        </authorList>
    </citation>
    <scope>NUCLEOTIDE SEQUENCE [LARGE SCALE GENOMIC DNA]</scope>
    <source>
        <strain evidence="1 2">CECT 8455</strain>
    </source>
</reference>
<dbReference type="PROSITE" id="PS51197">
    <property type="entry name" value="HTH_RRF2_2"/>
    <property type="match status" value="1"/>
</dbReference>
<dbReference type="GO" id="GO:0005829">
    <property type="term" value="C:cytosol"/>
    <property type="evidence" value="ECO:0007669"/>
    <property type="project" value="TreeGrafter"/>
</dbReference>
<dbReference type="PANTHER" id="PTHR33221">
    <property type="entry name" value="WINGED HELIX-TURN-HELIX TRANSCRIPTIONAL REGULATOR, RRF2 FAMILY"/>
    <property type="match status" value="1"/>
</dbReference>
<dbReference type="EMBL" id="SNZW01000017">
    <property type="protein sequence ID" value="TDS12828.1"/>
    <property type="molecule type" value="Genomic_DNA"/>
</dbReference>
<evidence type="ECO:0000313" key="1">
    <source>
        <dbReference type="EMBL" id="TDS12828.1"/>
    </source>
</evidence>